<feature type="signal peptide" evidence="1">
    <location>
        <begin position="1"/>
        <end position="19"/>
    </location>
</feature>
<dbReference type="EMBL" id="CP099587">
    <property type="protein sequence ID" value="USS47531.1"/>
    <property type="molecule type" value="Genomic_DNA"/>
</dbReference>
<dbReference type="RefSeq" id="WP_237711004.1">
    <property type="nucleotide sequence ID" value="NZ_CP021074.1"/>
</dbReference>
<reference evidence="3" key="1">
    <citation type="submission" date="2022-06" db="EMBL/GenBank/DDBJ databases">
        <title>Draft genome sequence of Burkholderia glumae strain GR20004 isolated from rice panicle showing bacterial panicle blight.</title>
        <authorList>
            <person name="Choi S.Y."/>
            <person name="Lee Y.H."/>
        </authorList>
    </citation>
    <scope>NUCLEOTIDE SEQUENCE</scope>
    <source>
        <strain evidence="3">GR20004</strain>
    </source>
</reference>
<organism evidence="3 4">
    <name type="scientific">Burkholderia glumae</name>
    <name type="common">Pseudomonas glumae</name>
    <dbReference type="NCBI Taxonomy" id="337"/>
    <lineage>
        <taxon>Bacteria</taxon>
        <taxon>Pseudomonadati</taxon>
        <taxon>Pseudomonadota</taxon>
        <taxon>Betaproteobacteria</taxon>
        <taxon>Burkholderiales</taxon>
        <taxon>Burkholderiaceae</taxon>
        <taxon>Burkholderia</taxon>
    </lineage>
</organism>
<gene>
    <name evidence="3" type="ORF">NFI99_22170</name>
</gene>
<accession>A0ABY5BM36</accession>
<evidence type="ECO:0000313" key="4">
    <source>
        <dbReference type="Proteomes" id="UP001056386"/>
    </source>
</evidence>
<evidence type="ECO:0000256" key="1">
    <source>
        <dbReference type="SAM" id="SignalP"/>
    </source>
</evidence>
<protein>
    <submittedName>
        <fullName evidence="3">Peptidase S1</fullName>
    </submittedName>
</protein>
<feature type="chain" id="PRO_5045504131" evidence="1">
    <location>
        <begin position="20"/>
        <end position="503"/>
    </location>
</feature>
<feature type="domain" description="Metalloprotease StcE C-terminal" evidence="2">
    <location>
        <begin position="412"/>
        <end position="501"/>
    </location>
</feature>
<name>A0ABY5BM36_BURGL</name>
<dbReference type="SUPFAM" id="SSF50494">
    <property type="entry name" value="Trypsin-like serine proteases"/>
    <property type="match status" value="1"/>
</dbReference>
<dbReference type="PROSITE" id="PS00134">
    <property type="entry name" value="TRYPSIN_HIS"/>
    <property type="match status" value="1"/>
</dbReference>
<dbReference type="InterPro" id="IPR009003">
    <property type="entry name" value="Peptidase_S1_PA"/>
</dbReference>
<feature type="domain" description="Metalloprotease StcE C-terminal" evidence="2">
    <location>
        <begin position="310"/>
        <end position="404"/>
    </location>
</feature>
<dbReference type="Proteomes" id="UP001056386">
    <property type="component" value="Chromosome 1"/>
</dbReference>
<dbReference type="InterPro" id="IPR018114">
    <property type="entry name" value="TRYPSIN_HIS"/>
</dbReference>
<dbReference type="InterPro" id="IPR040966">
    <property type="entry name" value="StcE_C"/>
</dbReference>
<evidence type="ECO:0000259" key="2">
    <source>
        <dbReference type="Pfam" id="PF17945"/>
    </source>
</evidence>
<dbReference type="Gene3D" id="2.60.20.40">
    <property type="match status" value="2"/>
</dbReference>
<dbReference type="Pfam" id="PF17945">
    <property type="entry name" value="Crystall_4"/>
    <property type="match status" value="2"/>
</dbReference>
<sequence>MNLCVAAVLSLTAMSAAHALLIDQATFKQNGGNPANVPGTIKAANKKLADLSKEAAWRSVGRLDLAPVNRRLPGISCTATWIGDAGRWSYFMTAAHCLAPRGGRPEMPVSARFTDWSGRTVAGGRGTAYFTDPNFRPGVLVKTQTLGNGASGQLAIVKLPRHDFIKDRFRLTPIEPPIINDIADEIGRDTIFVGYGMWGVGPNRTAFSHNLAVGDGRLYGRSRVDGVSSDGLGLIANYQPAGPSSHWAQITPGDDGAAWWQIHGTRPTIVAVTDAGAFNLSAAVRVAKFTDWIKSVYPQARFLSQVKPRACLVNALFGVKYCLSEGQESYNGDGKWTVMFSGMDLGVQADDGVAVQLSTDRRMDAVGSGKSAEFVGTVESSRLKHVKANDGQYRDFSRPNAMRVRSSGKPLGCIVSLDSAQKYCLPAGQQPVQQLPAWIKGQDVFVQADQGVAVRLSDRPNFAYNRVATFSGTVSHDKLIKVRADNGEDLDFSRPVSMEVIQH</sequence>
<keyword evidence="4" id="KW-1185">Reference proteome</keyword>
<keyword evidence="1" id="KW-0732">Signal</keyword>
<evidence type="ECO:0000313" key="3">
    <source>
        <dbReference type="EMBL" id="USS47531.1"/>
    </source>
</evidence>
<proteinExistence type="predicted"/>